<dbReference type="AlphaFoldDB" id="A0A9Q2W353"/>
<name>A0A9Q2W353_9MICO</name>
<evidence type="ECO:0000259" key="1">
    <source>
        <dbReference type="PROSITE" id="PS51186"/>
    </source>
</evidence>
<feature type="domain" description="N-acetyltransferase" evidence="1">
    <location>
        <begin position="1"/>
        <end position="96"/>
    </location>
</feature>
<organism evidence="3 4">
    <name type="scientific">Curtobacterium flaccumfaciens pv. flaccumfaciens</name>
    <dbReference type="NCBI Taxonomy" id="138532"/>
    <lineage>
        <taxon>Bacteria</taxon>
        <taxon>Bacillati</taxon>
        <taxon>Actinomycetota</taxon>
        <taxon>Actinomycetes</taxon>
        <taxon>Micrococcales</taxon>
        <taxon>Microbacteriaceae</taxon>
        <taxon>Curtobacterium</taxon>
    </lineage>
</organism>
<sequence>MAAAPEVRNDTDKQQYSLVEDGEVIGFAAYEIDGDEIRFVHTEVDPEHRGGGHASILVQHALDDVRSGSSRRVVAQCSYVHAWIERHPDYQELTSR</sequence>
<dbReference type="Gene3D" id="3.40.630.30">
    <property type="match status" value="1"/>
</dbReference>
<dbReference type="SUPFAM" id="SSF55729">
    <property type="entry name" value="Acyl-CoA N-acyltransferases (Nat)"/>
    <property type="match status" value="1"/>
</dbReference>
<evidence type="ECO:0000313" key="3">
    <source>
        <dbReference type="EMBL" id="MBT1541123.1"/>
    </source>
</evidence>
<dbReference type="PROSITE" id="PS51729">
    <property type="entry name" value="GNAT_YJDJ"/>
    <property type="match status" value="1"/>
</dbReference>
<evidence type="ECO:0000259" key="2">
    <source>
        <dbReference type="PROSITE" id="PS51729"/>
    </source>
</evidence>
<dbReference type="InterPro" id="IPR045057">
    <property type="entry name" value="Gcn5-rel_NAT"/>
</dbReference>
<protein>
    <submittedName>
        <fullName evidence="3">N-acetyltransferase</fullName>
    </submittedName>
</protein>
<dbReference type="PANTHER" id="PTHR31435:SF10">
    <property type="entry name" value="BSR4717 PROTEIN"/>
    <property type="match status" value="1"/>
</dbReference>
<dbReference type="InterPro" id="IPR031165">
    <property type="entry name" value="GNAT_YJDJ"/>
</dbReference>
<dbReference type="InterPro" id="IPR016181">
    <property type="entry name" value="Acyl_CoA_acyltransferase"/>
</dbReference>
<dbReference type="Pfam" id="PF14542">
    <property type="entry name" value="Acetyltransf_CG"/>
    <property type="match status" value="1"/>
</dbReference>
<dbReference type="RefSeq" id="WP_214562488.1">
    <property type="nucleotide sequence ID" value="NZ_JAHEWX010000004.1"/>
</dbReference>
<proteinExistence type="predicted"/>
<dbReference type="InterPro" id="IPR000182">
    <property type="entry name" value="GNAT_dom"/>
</dbReference>
<dbReference type="PROSITE" id="PS51186">
    <property type="entry name" value="GNAT"/>
    <property type="match status" value="1"/>
</dbReference>
<feature type="domain" description="N-acetyltransferase" evidence="2">
    <location>
        <begin position="8"/>
        <end position="95"/>
    </location>
</feature>
<dbReference type="PANTHER" id="PTHR31435">
    <property type="entry name" value="PROTEIN NATD1"/>
    <property type="match status" value="1"/>
</dbReference>
<evidence type="ECO:0000313" key="4">
    <source>
        <dbReference type="Proteomes" id="UP000709437"/>
    </source>
</evidence>
<gene>
    <name evidence="3" type="ORF">KK103_05060</name>
</gene>
<accession>A0A9Q2W353</accession>
<dbReference type="GO" id="GO:0016747">
    <property type="term" value="F:acyltransferase activity, transferring groups other than amino-acyl groups"/>
    <property type="evidence" value="ECO:0007669"/>
    <property type="project" value="InterPro"/>
</dbReference>
<dbReference type="CDD" id="cd04301">
    <property type="entry name" value="NAT_SF"/>
    <property type="match status" value="1"/>
</dbReference>
<comment type="caution">
    <text evidence="3">The sequence shown here is derived from an EMBL/GenBank/DDBJ whole genome shotgun (WGS) entry which is preliminary data.</text>
</comment>
<dbReference type="Proteomes" id="UP000709437">
    <property type="component" value="Unassembled WGS sequence"/>
</dbReference>
<reference evidence="3" key="1">
    <citation type="submission" date="2021-05" db="EMBL/GenBank/DDBJ databases">
        <title>Whole genome sequence of Curtobacterium flaccumfaciens pv. flaccumfaciens strain CFBP 3417.</title>
        <authorList>
            <person name="Osdaghi E."/>
            <person name="Taghouti G."/>
            <person name="Portier P."/>
            <person name="Fazliarab A."/>
            <person name="Taghavi S.M."/>
            <person name="Briand M."/>
            <person name="Le-Saux M."/>
            <person name="Jacques M.-A."/>
        </authorList>
    </citation>
    <scope>NUCLEOTIDE SEQUENCE</scope>
    <source>
        <strain evidence="3">CFBP 3417</strain>
    </source>
</reference>
<dbReference type="EMBL" id="JAHEWX010000004">
    <property type="protein sequence ID" value="MBT1541123.1"/>
    <property type="molecule type" value="Genomic_DNA"/>
</dbReference>